<dbReference type="EMBL" id="APVL01000005">
    <property type="protein sequence ID" value="EWG11496.1"/>
    <property type="molecule type" value="Genomic_DNA"/>
</dbReference>
<evidence type="ECO:0000313" key="1">
    <source>
        <dbReference type="EMBL" id="EWG11496.1"/>
    </source>
</evidence>
<sequence>MKNTRVDLRNLLVTEPNVIQVDGKFVNLEGVLFQPNVVDKIIIENYAGLRQIAIYSSNNKVAVFPALHKSECVIKEVIDEGEDVIIIEVR</sequence>
<gene>
    <name evidence="1" type="ORF">PBF_08088</name>
</gene>
<proteinExistence type="predicted"/>
<dbReference type="RefSeq" id="WP_035329179.1">
    <property type="nucleotide sequence ID" value="NZ_APVL01000005.1"/>
</dbReference>
<dbReference type="Proteomes" id="UP000019270">
    <property type="component" value="Unassembled WGS sequence"/>
</dbReference>
<reference evidence="2" key="1">
    <citation type="submission" date="2013-03" db="EMBL/GenBank/DDBJ databases">
        <title>Draft genome sequence of Bacillus firmus DS1.</title>
        <authorList>
            <person name="Peng D."/>
            <person name="Zhu L."/>
            <person name="Sun M."/>
        </authorList>
    </citation>
    <scope>NUCLEOTIDE SEQUENCE [LARGE SCALE GENOMIC DNA]</scope>
    <source>
        <strain evidence="2">DS1</strain>
    </source>
</reference>
<evidence type="ECO:0000313" key="2">
    <source>
        <dbReference type="Proteomes" id="UP000019270"/>
    </source>
</evidence>
<organism evidence="1 2">
    <name type="scientific">Cytobacillus firmus DS1</name>
    <dbReference type="NCBI Taxonomy" id="1307436"/>
    <lineage>
        <taxon>Bacteria</taxon>
        <taxon>Bacillati</taxon>
        <taxon>Bacillota</taxon>
        <taxon>Bacilli</taxon>
        <taxon>Bacillales</taxon>
        <taxon>Bacillaceae</taxon>
        <taxon>Cytobacillus</taxon>
    </lineage>
</organism>
<comment type="caution">
    <text evidence="1">The sequence shown here is derived from an EMBL/GenBank/DDBJ whole genome shotgun (WGS) entry which is preliminary data.</text>
</comment>
<name>W7L8F8_CYTFI</name>
<reference evidence="1 2" key="2">
    <citation type="journal article" date="2016" name="Sci. Rep.">
        <title>A novel serine protease, Sep1, from Bacillus firmus DS-1 has nematicidal activity and degrades multiple intestinal-associated nematode proteins.</title>
        <authorList>
            <person name="Geng C."/>
            <person name="Nie X."/>
            <person name="Tang Z."/>
            <person name="Zhang Y."/>
            <person name="Lin J."/>
            <person name="Sun M."/>
            <person name="Peng D."/>
        </authorList>
    </citation>
    <scope>NUCLEOTIDE SEQUENCE [LARGE SCALE GENOMIC DNA]</scope>
    <source>
        <strain evidence="1 2">DS1</strain>
    </source>
</reference>
<protein>
    <submittedName>
        <fullName evidence="1">Uncharacterized protein</fullName>
    </submittedName>
</protein>
<dbReference type="AlphaFoldDB" id="W7L8F8"/>
<accession>W7L8F8</accession>